<feature type="transmembrane region" description="Helical" evidence="1">
    <location>
        <begin position="17"/>
        <end position="36"/>
    </location>
</feature>
<keyword evidence="3" id="KW-1185">Reference proteome</keyword>
<protein>
    <recommendedName>
        <fullName evidence="4">OmpA-like domain-containing protein</fullName>
    </recommendedName>
</protein>
<reference evidence="2 3" key="1">
    <citation type="submission" date="2017-10" db="EMBL/GenBank/DDBJ databases">
        <title>Paenichitinophaga pekingensis gen. nov., sp. nov., isolated from activated sludge.</title>
        <authorList>
            <person name="Jin D."/>
            <person name="Kong X."/>
            <person name="Deng Y."/>
            <person name="Bai Z."/>
        </authorList>
    </citation>
    <scope>NUCLEOTIDE SEQUENCE [LARGE SCALE GENOMIC DNA]</scope>
    <source>
        <strain evidence="2 3">13</strain>
    </source>
</reference>
<dbReference type="EMBL" id="CP023777">
    <property type="protein sequence ID" value="ATL46431.1"/>
    <property type="molecule type" value="Genomic_DNA"/>
</dbReference>
<keyword evidence="1" id="KW-0812">Transmembrane</keyword>
<keyword evidence="1" id="KW-1133">Transmembrane helix</keyword>
<evidence type="ECO:0000256" key="1">
    <source>
        <dbReference type="SAM" id="Phobius"/>
    </source>
</evidence>
<keyword evidence="1" id="KW-0472">Membrane</keyword>
<name>A0A291QR90_9BACT</name>
<evidence type="ECO:0000313" key="2">
    <source>
        <dbReference type="EMBL" id="ATL46431.1"/>
    </source>
</evidence>
<dbReference type="RefSeq" id="WP_098192819.1">
    <property type="nucleotide sequence ID" value="NZ_CP023777.1"/>
</dbReference>
<dbReference type="KEGG" id="cbae:COR50_04155"/>
<gene>
    <name evidence="2" type="ORF">COR50_04155</name>
</gene>
<evidence type="ECO:0008006" key="4">
    <source>
        <dbReference type="Google" id="ProtNLM"/>
    </source>
</evidence>
<evidence type="ECO:0000313" key="3">
    <source>
        <dbReference type="Proteomes" id="UP000220133"/>
    </source>
</evidence>
<organism evidence="2 3">
    <name type="scientific">Chitinophaga caeni</name>
    <dbReference type="NCBI Taxonomy" id="2029983"/>
    <lineage>
        <taxon>Bacteria</taxon>
        <taxon>Pseudomonadati</taxon>
        <taxon>Bacteroidota</taxon>
        <taxon>Chitinophagia</taxon>
        <taxon>Chitinophagales</taxon>
        <taxon>Chitinophagaceae</taxon>
        <taxon>Chitinophaga</taxon>
    </lineage>
</organism>
<proteinExistence type="predicted"/>
<dbReference type="OrthoDB" id="1036975at2"/>
<dbReference type="AlphaFoldDB" id="A0A291QR90"/>
<accession>A0A291QR90</accession>
<sequence length="236" mass="27428">MKKGNNEGVFWTSFSDLMTSLFFIVLTLYVLTFLMLKKKEKELQNTVDDLQHKLEVYDMVEQNLKPLKEDTKLFRYEEAYKRFTLAFDVNFKLGKHDILPGQLLNYSFTVEKIKEVGYQLQNTIYSLAKSKTNNPGMENVSYLVIIAGSASHLSDGYQLNDYELSYRRAYSLWNYWKSIGINFEADRYNGLVDLQIAGNGWGGVGRFPRDPKNHYKSEVKNQRFIIQIVPKIGKAN</sequence>
<dbReference type="Proteomes" id="UP000220133">
    <property type="component" value="Chromosome"/>
</dbReference>